<comment type="similarity">
    <text evidence="2">Belongs to the peptidase S1 family. CLIP subfamily.</text>
</comment>
<feature type="domain" description="Peptidase S1" evidence="5">
    <location>
        <begin position="33"/>
        <end position="268"/>
    </location>
</feature>
<dbReference type="InterPro" id="IPR033116">
    <property type="entry name" value="TRYPSIN_SER"/>
</dbReference>
<keyword evidence="4" id="KW-0732">Signal</keyword>
<proteinExistence type="inferred from homology"/>
<dbReference type="SMART" id="SM00020">
    <property type="entry name" value="Tryp_SPc"/>
    <property type="match status" value="1"/>
</dbReference>
<keyword evidence="3" id="KW-0378">Hydrolase</keyword>
<accession>A0A0L8I4E8</accession>
<feature type="chain" id="PRO_5005584154" description="Peptidase S1 domain-containing protein" evidence="4">
    <location>
        <begin position="29"/>
        <end position="268"/>
    </location>
</feature>
<keyword evidence="3" id="KW-0645">Protease</keyword>
<evidence type="ECO:0000313" key="6">
    <source>
        <dbReference type="EMBL" id="KOF96356.1"/>
    </source>
</evidence>
<dbReference type="InterPro" id="IPR043504">
    <property type="entry name" value="Peptidase_S1_PA_chymotrypsin"/>
</dbReference>
<sequence length="268" mass="29876">MASKANQLNNKYVTAVLVVLSCLPLVSSKTSRIVNGKSVSHCNFPWIVNLRILREHNYEDYTQMCGASLIARDKVITAAHCVRPDKNGKVFKIEVNLATDNPAKPVYTIPGVRYKYIEKYHFSRNGMPYYDIAIIKLAHRVTYSKCLRPITLPEKNDVFTGNCWALGWGSNGYDQRPSASLQIVQLPIVSNSFCPWPGLIHEQMCAGVFEPWGVHKGICSGDSGGPLICEKNHRPVLAGLASFGNCGMYPGVFTKVSSFVDWIYKNIE</sequence>
<evidence type="ECO:0000256" key="1">
    <source>
        <dbReference type="ARBA" id="ARBA00023157"/>
    </source>
</evidence>
<dbReference type="EMBL" id="KQ416583">
    <property type="protein sequence ID" value="KOF96356.1"/>
    <property type="molecule type" value="Genomic_DNA"/>
</dbReference>
<dbReference type="PROSITE" id="PS00134">
    <property type="entry name" value="TRYPSIN_HIS"/>
    <property type="match status" value="1"/>
</dbReference>
<dbReference type="PRINTS" id="PR00722">
    <property type="entry name" value="CHYMOTRYPSIN"/>
</dbReference>
<dbReference type="PROSITE" id="PS51257">
    <property type="entry name" value="PROKAR_LIPOPROTEIN"/>
    <property type="match status" value="1"/>
</dbReference>
<evidence type="ECO:0000256" key="3">
    <source>
        <dbReference type="RuleBase" id="RU363034"/>
    </source>
</evidence>
<name>A0A0L8I4E8_OCTBM</name>
<evidence type="ECO:0000256" key="2">
    <source>
        <dbReference type="ARBA" id="ARBA00024195"/>
    </source>
</evidence>
<dbReference type="InterPro" id="IPR051487">
    <property type="entry name" value="Ser/Thr_Proteases_Immune/Dev"/>
</dbReference>
<dbReference type="InterPro" id="IPR001314">
    <property type="entry name" value="Peptidase_S1A"/>
</dbReference>
<dbReference type="OrthoDB" id="6061539at2759"/>
<feature type="signal peptide" evidence="4">
    <location>
        <begin position="1"/>
        <end position="28"/>
    </location>
</feature>
<dbReference type="GO" id="GO:0004252">
    <property type="term" value="F:serine-type endopeptidase activity"/>
    <property type="evidence" value="ECO:0007669"/>
    <property type="project" value="InterPro"/>
</dbReference>
<evidence type="ECO:0000259" key="5">
    <source>
        <dbReference type="PROSITE" id="PS50240"/>
    </source>
</evidence>
<dbReference type="InterPro" id="IPR018114">
    <property type="entry name" value="TRYPSIN_HIS"/>
</dbReference>
<dbReference type="AlphaFoldDB" id="A0A0L8I4E8"/>
<keyword evidence="3" id="KW-0720">Serine protease</keyword>
<organism evidence="6">
    <name type="scientific">Octopus bimaculoides</name>
    <name type="common">California two-spotted octopus</name>
    <dbReference type="NCBI Taxonomy" id="37653"/>
    <lineage>
        <taxon>Eukaryota</taxon>
        <taxon>Metazoa</taxon>
        <taxon>Spiralia</taxon>
        <taxon>Lophotrochozoa</taxon>
        <taxon>Mollusca</taxon>
        <taxon>Cephalopoda</taxon>
        <taxon>Coleoidea</taxon>
        <taxon>Octopodiformes</taxon>
        <taxon>Octopoda</taxon>
        <taxon>Incirrata</taxon>
        <taxon>Octopodidae</taxon>
        <taxon>Octopus</taxon>
    </lineage>
</organism>
<dbReference type="InterPro" id="IPR001254">
    <property type="entry name" value="Trypsin_dom"/>
</dbReference>
<reference evidence="6" key="1">
    <citation type="submission" date="2015-07" db="EMBL/GenBank/DDBJ databases">
        <title>MeaNS - Measles Nucleotide Surveillance Program.</title>
        <authorList>
            <person name="Tran T."/>
            <person name="Druce J."/>
        </authorList>
    </citation>
    <scope>NUCLEOTIDE SEQUENCE</scope>
    <source>
        <strain evidence="6">UCB-OBI-ISO-001</strain>
        <tissue evidence="6">Gonad</tissue>
    </source>
</reference>
<dbReference type="CDD" id="cd00190">
    <property type="entry name" value="Tryp_SPc"/>
    <property type="match status" value="1"/>
</dbReference>
<dbReference type="STRING" id="37653.A0A0L8I4E8"/>
<protein>
    <recommendedName>
        <fullName evidence="5">Peptidase S1 domain-containing protein</fullName>
    </recommendedName>
</protein>
<evidence type="ECO:0000256" key="4">
    <source>
        <dbReference type="SAM" id="SignalP"/>
    </source>
</evidence>
<dbReference type="PROSITE" id="PS00135">
    <property type="entry name" value="TRYPSIN_SER"/>
    <property type="match status" value="1"/>
</dbReference>
<dbReference type="InterPro" id="IPR009003">
    <property type="entry name" value="Peptidase_S1_PA"/>
</dbReference>
<dbReference type="PANTHER" id="PTHR24256">
    <property type="entry name" value="TRYPTASE-RELATED"/>
    <property type="match status" value="1"/>
</dbReference>
<dbReference type="Gene3D" id="2.40.10.10">
    <property type="entry name" value="Trypsin-like serine proteases"/>
    <property type="match status" value="1"/>
</dbReference>
<dbReference type="GO" id="GO:0006508">
    <property type="term" value="P:proteolysis"/>
    <property type="evidence" value="ECO:0007669"/>
    <property type="project" value="UniProtKB-KW"/>
</dbReference>
<gene>
    <name evidence="6" type="ORF">OCBIM_22035360mg</name>
</gene>
<dbReference type="SUPFAM" id="SSF50494">
    <property type="entry name" value="Trypsin-like serine proteases"/>
    <property type="match status" value="1"/>
</dbReference>
<dbReference type="Pfam" id="PF00089">
    <property type="entry name" value="Trypsin"/>
    <property type="match status" value="1"/>
</dbReference>
<keyword evidence="1" id="KW-1015">Disulfide bond</keyword>
<dbReference type="PROSITE" id="PS50240">
    <property type="entry name" value="TRYPSIN_DOM"/>
    <property type="match status" value="1"/>
</dbReference>
<dbReference type="KEGG" id="obi:106884190"/>